<name>A0A5N4C4K5_CAMDR</name>
<evidence type="ECO:0000313" key="2">
    <source>
        <dbReference type="Proteomes" id="UP000299084"/>
    </source>
</evidence>
<accession>A0A5N4C4K5</accession>
<keyword evidence="2" id="KW-1185">Reference proteome</keyword>
<protein>
    <submittedName>
        <fullName evidence="1">Uncharacterized protein</fullName>
    </submittedName>
</protein>
<organism evidence="1 2">
    <name type="scientific">Camelus dromedarius</name>
    <name type="common">Dromedary</name>
    <name type="synonym">Arabian camel</name>
    <dbReference type="NCBI Taxonomy" id="9838"/>
    <lineage>
        <taxon>Eukaryota</taxon>
        <taxon>Metazoa</taxon>
        <taxon>Chordata</taxon>
        <taxon>Craniata</taxon>
        <taxon>Vertebrata</taxon>
        <taxon>Euteleostomi</taxon>
        <taxon>Mammalia</taxon>
        <taxon>Eutheria</taxon>
        <taxon>Laurasiatheria</taxon>
        <taxon>Artiodactyla</taxon>
        <taxon>Tylopoda</taxon>
        <taxon>Camelidae</taxon>
        <taxon>Camelus</taxon>
    </lineage>
</organism>
<dbReference type="Proteomes" id="UP000299084">
    <property type="component" value="Unassembled WGS sequence"/>
</dbReference>
<dbReference type="AlphaFoldDB" id="A0A5N4C4K5"/>
<reference evidence="1 2" key="1">
    <citation type="journal article" date="2019" name="Mol. Ecol. Resour.">
        <title>Improving Illumina assemblies with Hi-C and long reads: an example with the North African dromedary.</title>
        <authorList>
            <person name="Elbers J.P."/>
            <person name="Rogers M.F."/>
            <person name="Perelman P.L."/>
            <person name="Proskuryakova A.A."/>
            <person name="Serdyukova N.A."/>
            <person name="Johnson W.E."/>
            <person name="Horin P."/>
            <person name="Corander J."/>
            <person name="Murphy D."/>
            <person name="Burger P.A."/>
        </authorList>
    </citation>
    <scope>NUCLEOTIDE SEQUENCE [LARGE SCALE GENOMIC DNA]</scope>
    <source>
        <strain evidence="1">Drom800</strain>
        <tissue evidence="1">Blood</tissue>
    </source>
</reference>
<dbReference type="EMBL" id="JWIN03000035">
    <property type="protein sequence ID" value="KAB1253798.1"/>
    <property type="molecule type" value="Genomic_DNA"/>
</dbReference>
<proteinExistence type="predicted"/>
<gene>
    <name evidence="1" type="ORF">Cadr_000026798</name>
</gene>
<comment type="caution">
    <text evidence="1">The sequence shown here is derived from an EMBL/GenBank/DDBJ whole genome shotgun (WGS) entry which is preliminary data.</text>
</comment>
<evidence type="ECO:0000313" key="1">
    <source>
        <dbReference type="EMBL" id="KAB1253798.1"/>
    </source>
</evidence>
<sequence>MGHWFCSSGNRARGLLEFWPRSATSHRVTGAVVSGVLPVVRLALGGPSG</sequence>